<keyword evidence="1" id="KW-0732">Signal</keyword>
<evidence type="ECO:0000256" key="1">
    <source>
        <dbReference type="SAM" id="SignalP"/>
    </source>
</evidence>
<dbReference type="RefSeq" id="WP_111220435.1">
    <property type="nucleotide sequence ID" value="NZ_CP117255.1"/>
</dbReference>
<proteinExistence type="predicted"/>
<keyword evidence="3" id="KW-1185">Reference proteome</keyword>
<dbReference type="KEGG" id="rtu:PR017_04185"/>
<evidence type="ECO:0000313" key="3">
    <source>
        <dbReference type="Proteomes" id="UP000249499"/>
    </source>
</evidence>
<protein>
    <submittedName>
        <fullName evidence="2">Uncharacterized protein</fullName>
    </submittedName>
</protein>
<reference evidence="3" key="2">
    <citation type="journal article" date="2023" name="MicrobiologyOpen">
        <title>Genomics of the tumorigenes clade of the family Rhizobiaceae and description of Rhizobium rhododendri sp. nov.</title>
        <authorList>
            <person name="Kuzmanovic N."/>
            <person name="diCenzo G.C."/>
            <person name="Bunk B."/>
            <person name="Sproeer C."/>
            <person name="Fruehling A."/>
            <person name="Neumann-Schaal M."/>
            <person name="Overmann J."/>
            <person name="Smalla K."/>
        </authorList>
    </citation>
    <scope>NUCLEOTIDE SEQUENCE [LARGE SCALE GENOMIC DNA]</scope>
    <source>
        <strain evidence="3">1078</strain>
    </source>
</reference>
<reference evidence="2 3" key="1">
    <citation type="journal article" date="2018" name="Sci. Rep.">
        <title>Rhizobium tumorigenes sp. nov., a novel plant tumorigenic bacterium isolated from cane gall tumors on thornless blackberry.</title>
        <authorList>
            <person name="Kuzmanovi N."/>
            <person name="Smalla K."/>
            <person name="Gronow S."/>
            <person name="PuBawska J."/>
        </authorList>
    </citation>
    <scope>NUCLEOTIDE SEQUENCE [LARGE SCALE GENOMIC DNA]</scope>
    <source>
        <strain evidence="2 3">1078</strain>
    </source>
</reference>
<sequence>MLNRRLLIWFVCAGLSLSPNLALADNTGFPEGAEQATTLQASELMMKAPPLFKAGRKDEAVFWYYAGQLRARALMNAYPDQDPSGGPALFAALFETIGPEINGWAFGDIPQLQRTIASVLEWDRLHPDSSIPAAAKVATRSGLEKLSLQIGQDADQIRRERAANGLLNR</sequence>
<name>A0AAF1KVC6_9HYPH</name>
<dbReference type="Proteomes" id="UP000249499">
    <property type="component" value="Chromosome"/>
</dbReference>
<gene>
    <name evidence="2" type="ORF">PR017_04185</name>
</gene>
<dbReference type="AlphaFoldDB" id="A0AAF1KVC6"/>
<feature type="chain" id="PRO_5042089951" evidence="1">
    <location>
        <begin position="25"/>
        <end position="169"/>
    </location>
</feature>
<organism evidence="2 3">
    <name type="scientific">Rhizobium tumorigenes</name>
    <dbReference type="NCBI Taxonomy" id="2041385"/>
    <lineage>
        <taxon>Bacteria</taxon>
        <taxon>Pseudomonadati</taxon>
        <taxon>Pseudomonadota</taxon>
        <taxon>Alphaproteobacteria</taxon>
        <taxon>Hyphomicrobiales</taxon>
        <taxon>Rhizobiaceae</taxon>
        <taxon>Rhizobium/Agrobacterium group</taxon>
        <taxon>Rhizobium</taxon>
    </lineage>
</organism>
<accession>A0AAF1KVC6</accession>
<feature type="signal peptide" evidence="1">
    <location>
        <begin position="1"/>
        <end position="24"/>
    </location>
</feature>
<evidence type="ECO:0000313" key="2">
    <source>
        <dbReference type="EMBL" id="WFR96341.1"/>
    </source>
</evidence>
<dbReference type="EMBL" id="CP117255">
    <property type="protein sequence ID" value="WFR96341.1"/>
    <property type="molecule type" value="Genomic_DNA"/>
</dbReference>